<dbReference type="Gene3D" id="3.90.1200.10">
    <property type="match status" value="1"/>
</dbReference>
<dbReference type="AlphaFoldDB" id="A0A918H793"/>
<dbReference type="SUPFAM" id="SSF56112">
    <property type="entry name" value="Protein kinase-like (PK-like)"/>
    <property type="match status" value="1"/>
</dbReference>
<dbReference type="PANTHER" id="PTHR21310:SF42">
    <property type="entry name" value="BIFUNCTIONAL AAC_APH"/>
    <property type="match status" value="1"/>
</dbReference>
<proteinExistence type="predicted"/>
<dbReference type="InterPro" id="IPR002575">
    <property type="entry name" value="Aminoglycoside_PTrfase"/>
</dbReference>
<dbReference type="RefSeq" id="WP_019888241.1">
    <property type="nucleotide sequence ID" value="NZ_BMQQ01000012.1"/>
</dbReference>
<evidence type="ECO:0000259" key="1">
    <source>
        <dbReference type="Pfam" id="PF01636"/>
    </source>
</evidence>
<comment type="caution">
    <text evidence="2">The sequence shown here is derived from an EMBL/GenBank/DDBJ whole genome shotgun (WGS) entry which is preliminary data.</text>
</comment>
<dbReference type="CDD" id="cd05155">
    <property type="entry name" value="APH_ChoK_like_1"/>
    <property type="match status" value="1"/>
</dbReference>
<accession>A0A918H793</accession>
<gene>
    <name evidence="2" type="ORF">GCM10014713_35580</name>
</gene>
<organism evidence="2 3">
    <name type="scientific">Streptomyces purpureus</name>
    <dbReference type="NCBI Taxonomy" id="1951"/>
    <lineage>
        <taxon>Bacteria</taxon>
        <taxon>Bacillati</taxon>
        <taxon>Actinomycetota</taxon>
        <taxon>Actinomycetes</taxon>
        <taxon>Kitasatosporales</taxon>
        <taxon>Streptomycetaceae</taxon>
        <taxon>Streptomyces</taxon>
    </lineage>
</organism>
<evidence type="ECO:0000313" key="2">
    <source>
        <dbReference type="EMBL" id="GGT38696.1"/>
    </source>
</evidence>
<dbReference type="Pfam" id="PF01636">
    <property type="entry name" value="APH"/>
    <property type="match status" value="1"/>
</dbReference>
<reference evidence="2" key="1">
    <citation type="journal article" date="2014" name="Int. J. Syst. Evol. Microbiol.">
        <title>Complete genome sequence of Corynebacterium casei LMG S-19264T (=DSM 44701T), isolated from a smear-ripened cheese.</title>
        <authorList>
            <consortium name="US DOE Joint Genome Institute (JGI-PGF)"/>
            <person name="Walter F."/>
            <person name="Albersmeier A."/>
            <person name="Kalinowski J."/>
            <person name="Ruckert C."/>
        </authorList>
    </citation>
    <scope>NUCLEOTIDE SEQUENCE</scope>
    <source>
        <strain evidence="2">JCM 3172</strain>
    </source>
</reference>
<protein>
    <submittedName>
        <fullName evidence="2">Phosphotransferase</fullName>
    </submittedName>
</protein>
<name>A0A918H793_9ACTN</name>
<dbReference type="PANTHER" id="PTHR21310">
    <property type="entry name" value="AMINOGLYCOSIDE PHOSPHOTRANSFERASE-RELATED-RELATED"/>
    <property type="match status" value="1"/>
</dbReference>
<reference evidence="2" key="2">
    <citation type="submission" date="2020-09" db="EMBL/GenBank/DDBJ databases">
        <authorList>
            <person name="Sun Q."/>
            <person name="Ohkuma M."/>
        </authorList>
    </citation>
    <scope>NUCLEOTIDE SEQUENCE</scope>
    <source>
        <strain evidence="2">JCM 3172</strain>
    </source>
</reference>
<evidence type="ECO:0000313" key="3">
    <source>
        <dbReference type="Proteomes" id="UP000619486"/>
    </source>
</evidence>
<sequence>MTGGKTRQKMHADELDIDEELVERLVAAQFPQWAGLPVVRVESAGTDNAMYRLGADLVVRLPRIPGAAHQVEKEQRWLPRLAPALPLQVPVPLCKGVPGEGFPMAWSVYRWLEGANAFDEPIADLPHAAVTLGRFVVALRKVDADGGPRSFRGGPLSSRDDDVRLAIRDLGADGTLDAAAATEAWETALALPQWQGAPVWVHGDLLPGNLLARGGRLSAVIDFGAVGVGDPACDTIPAWTLLDAGTRDLFRAEADVDNATWGRGRGWALCFGLTAYHYYRVTNPALAAVGLRSVTEILAARG</sequence>
<dbReference type="Gene3D" id="3.30.200.20">
    <property type="entry name" value="Phosphorylase Kinase, domain 1"/>
    <property type="match status" value="1"/>
</dbReference>
<dbReference type="InterPro" id="IPR011009">
    <property type="entry name" value="Kinase-like_dom_sf"/>
</dbReference>
<keyword evidence="3" id="KW-1185">Reference proteome</keyword>
<dbReference type="EMBL" id="BMQQ01000012">
    <property type="protein sequence ID" value="GGT38696.1"/>
    <property type="molecule type" value="Genomic_DNA"/>
</dbReference>
<dbReference type="InterPro" id="IPR051678">
    <property type="entry name" value="AGP_Transferase"/>
</dbReference>
<dbReference type="Proteomes" id="UP000619486">
    <property type="component" value="Unassembled WGS sequence"/>
</dbReference>
<feature type="domain" description="Aminoglycoside phosphotransferase" evidence="1">
    <location>
        <begin position="43"/>
        <end position="267"/>
    </location>
</feature>